<gene>
    <name evidence="2" type="ORF">FKW77_000954</name>
</gene>
<dbReference type="SUPFAM" id="SSF49879">
    <property type="entry name" value="SMAD/FHA domain"/>
    <property type="match status" value="1"/>
</dbReference>
<reference evidence="2 3" key="1">
    <citation type="submission" date="2019-07" db="EMBL/GenBank/DDBJ databases">
        <title>Finished genome of Venturia effusa.</title>
        <authorList>
            <person name="Young C.A."/>
            <person name="Cox M.P."/>
            <person name="Ganley A.R.D."/>
            <person name="David W.J."/>
        </authorList>
    </citation>
    <scope>NUCLEOTIDE SEQUENCE [LARGE SCALE GENOMIC DNA]</scope>
    <source>
        <strain evidence="3">albino</strain>
    </source>
</reference>
<accession>A0A517LRH8</accession>
<dbReference type="STRING" id="50376.A0A517LRH8"/>
<dbReference type="PANTHER" id="PTHR23308">
    <property type="entry name" value="NUCLEAR INHIBITOR OF PROTEIN PHOSPHATASE-1"/>
    <property type="match status" value="1"/>
</dbReference>
<dbReference type="InterPro" id="IPR008984">
    <property type="entry name" value="SMAD_FHA_dom_sf"/>
</dbReference>
<dbReference type="AlphaFoldDB" id="A0A517LRH8"/>
<evidence type="ECO:0000313" key="3">
    <source>
        <dbReference type="Proteomes" id="UP000316270"/>
    </source>
</evidence>
<organism evidence="2 3">
    <name type="scientific">Venturia effusa</name>
    <dbReference type="NCBI Taxonomy" id="50376"/>
    <lineage>
        <taxon>Eukaryota</taxon>
        <taxon>Fungi</taxon>
        <taxon>Dikarya</taxon>
        <taxon>Ascomycota</taxon>
        <taxon>Pezizomycotina</taxon>
        <taxon>Dothideomycetes</taxon>
        <taxon>Pleosporomycetidae</taxon>
        <taxon>Venturiales</taxon>
        <taxon>Venturiaceae</taxon>
        <taxon>Venturia</taxon>
    </lineage>
</organism>
<dbReference type="EMBL" id="CP042204">
    <property type="protein sequence ID" value="QDS78219.1"/>
    <property type="molecule type" value="Genomic_DNA"/>
</dbReference>
<dbReference type="OrthoDB" id="4096268at2759"/>
<dbReference type="CDD" id="cd00060">
    <property type="entry name" value="FHA"/>
    <property type="match status" value="1"/>
</dbReference>
<dbReference type="InterPro" id="IPR050923">
    <property type="entry name" value="Cell_Proc_Reg/RNA_Proc"/>
</dbReference>
<name>A0A517LRH8_9PEZI</name>
<proteinExistence type="predicted"/>
<dbReference type="SMART" id="SM00240">
    <property type="entry name" value="FHA"/>
    <property type="match status" value="1"/>
</dbReference>
<evidence type="ECO:0000259" key="1">
    <source>
        <dbReference type="PROSITE" id="PS50006"/>
    </source>
</evidence>
<dbReference type="PROSITE" id="PS50006">
    <property type="entry name" value="FHA_DOMAIN"/>
    <property type="match status" value="1"/>
</dbReference>
<evidence type="ECO:0000313" key="2">
    <source>
        <dbReference type="EMBL" id="QDS78219.1"/>
    </source>
</evidence>
<dbReference type="Gene3D" id="2.60.200.20">
    <property type="match status" value="1"/>
</dbReference>
<protein>
    <recommendedName>
        <fullName evidence="1">FHA domain-containing protein</fullName>
    </recommendedName>
</protein>
<sequence>MELLLKRIDGEDELQERRLAIHHDTEILIGRASKTEQKQLVPAVDNGWIRQEVWIRNPAISRHHAVLTLEPSEAKPGVVFNQDKKSSHGTYVNGESIEQNKHPLHNGDKIRFGSELKRGEETFRPPVFSFETRQDGLASTYRLPEITVIEEANSKYWEDN</sequence>
<feature type="domain" description="FHA" evidence="1">
    <location>
        <begin position="27"/>
        <end position="97"/>
    </location>
</feature>
<keyword evidence="3" id="KW-1185">Reference proteome</keyword>
<dbReference type="InterPro" id="IPR000253">
    <property type="entry name" value="FHA_dom"/>
</dbReference>
<dbReference type="Pfam" id="PF00498">
    <property type="entry name" value="FHA"/>
    <property type="match status" value="1"/>
</dbReference>
<dbReference type="Proteomes" id="UP000316270">
    <property type="component" value="Chromosome 20"/>
</dbReference>